<dbReference type="KEGG" id="blen:NCTC4824_00376"/>
<dbReference type="Proteomes" id="UP000249134">
    <property type="component" value="Chromosome 1"/>
</dbReference>
<dbReference type="Pfam" id="PF20990">
    <property type="entry name" value="DUF2207_C"/>
    <property type="match status" value="1"/>
</dbReference>
<dbReference type="InterPro" id="IPR048389">
    <property type="entry name" value="YciQ-like_C"/>
</dbReference>
<dbReference type="AlphaFoldDB" id="A0A2X4VNB4"/>
<feature type="transmembrane region" description="Helical" evidence="1">
    <location>
        <begin position="495"/>
        <end position="514"/>
    </location>
</feature>
<proteinExistence type="predicted"/>
<evidence type="ECO:0000256" key="1">
    <source>
        <dbReference type="SAM" id="Phobius"/>
    </source>
</evidence>
<organism evidence="4 5">
    <name type="scientific">Lederbergia lenta</name>
    <name type="common">Bacillus lentus</name>
    <dbReference type="NCBI Taxonomy" id="1467"/>
    <lineage>
        <taxon>Bacteria</taxon>
        <taxon>Bacillati</taxon>
        <taxon>Bacillota</taxon>
        <taxon>Bacilli</taxon>
        <taxon>Bacillales</taxon>
        <taxon>Bacillaceae</taxon>
        <taxon>Lederbergia</taxon>
    </lineage>
</organism>
<feature type="transmembrane region" description="Helical" evidence="1">
    <location>
        <begin position="469"/>
        <end position="488"/>
    </location>
</feature>
<feature type="transmembrane region" description="Helical" evidence="1">
    <location>
        <begin position="442"/>
        <end position="463"/>
    </location>
</feature>
<name>A0A2X4VNB4_LEDLE</name>
<accession>A0A2X4VNB4</accession>
<dbReference type="EMBL" id="LS483476">
    <property type="protein sequence ID" value="SQI51679.1"/>
    <property type="molecule type" value="Genomic_DNA"/>
</dbReference>
<evidence type="ECO:0000313" key="5">
    <source>
        <dbReference type="Proteomes" id="UP000249134"/>
    </source>
</evidence>
<dbReference type="STRING" id="1348624.GCA_001591545_02823"/>
<dbReference type="Pfam" id="PF09972">
    <property type="entry name" value="DUF2207"/>
    <property type="match status" value="1"/>
</dbReference>
<sequence>MKKLYVCFLLIFSFSIIFVTQVSARSLSIDKVDIKSTILPNGDLLMKEAFTYTFKGNYHVVRRSVHSGHHNGIFQFQAYELLNSDATLETMTQEDLSQLEVSLENNRYFATLPVKDEKKTIVYSYTLKNAIKSYNSYSDLIIPFFAENKNHDIDLHNVTIDIIFPEKLDPNTYHAFFHDEKGEVIRKGEDFVRFSTPVSRMYRLTEIRLLFPSSIMYEQQKLPDPAPLKETLDLEEASVPKEIISEEEDIAKAYTTQRKMRNSFERMLPIFSVALGVLAILLLLLPQRLVRSKTTSEKLLNYDPLYLYMIDREGTKDSYAFFAGLYSLVEKGYVSVKKIPTSRRIQNDPEAPKNTLSFIFHPYKVKLAEGEKHLVDWLFIGKLKQGNRLFSLNNIYGRTKREKKNNDFSYREELNIFHKDESIWFNNLIDKMTQTKMLGGKLYLIIGRMFMIIATLSVIAGYYTHSGSGFWLIMYLIFAPFLIHEAWVRKSRKRILTYFFLSIFAGWLVVDSVVFPEISLFIITLAIVFFFTPRYILSKEAREVKAEIRHFKAVLSSEGVPSDVSGAELEKWVTRAILLDARKLSQHATHLSIVEMDNSLHQPLTDLFISGEEPTSYLIKTWKSSEPSLTSQFFDALNTRTN</sequence>
<dbReference type="InterPro" id="IPR018702">
    <property type="entry name" value="DUF2207"/>
</dbReference>
<keyword evidence="5" id="KW-1185">Reference proteome</keyword>
<evidence type="ECO:0000313" key="4">
    <source>
        <dbReference type="EMBL" id="SQI51679.1"/>
    </source>
</evidence>
<keyword evidence="1" id="KW-0472">Membrane</keyword>
<feature type="transmembrane region" description="Helical" evidence="1">
    <location>
        <begin position="520"/>
        <end position="537"/>
    </location>
</feature>
<gene>
    <name evidence="4" type="ORF">NCTC4824_00376</name>
</gene>
<protein>
    <submittedName>
        <fullName evidence="4">Predicted membrane protein (DUF2207)</fullName>
    </submittedName>
</protein>
<evidence type="ECO:0000259" key="3">
    <source>
        <dbReference type="Pfam" id="PF20990"/>
    </source>
</evidence>
<feature type="transmembrane region" description="Helical" evidence="1">
    <location>
        <begin position="267"/>
        <end position="285"/>
    </location>
</feature>
<feature type="domain" description="DUF2207" evidence="2">
    <location>
        <begin position="28"/>
        <end position="211"/>
    </location>
</feature>
<reference evidence="4 5" key="1">
    <citation type="submission" date="2018-06" db="EMBL/GenBank/DDBJ databases">
        <authorList>
            <consortium name="Pathogen Informatics"/>
            <person name="Doyle S."/>
        </authorList>
    </citation>
    <scope>NUCLEOTIDE SEQUENCE [LARGE SCALE GENOMIC DNA]</scope>
    <source>
        <strain evidence="4 5">NCTC4824</strain>
    </source>
</reference>
<evidence type="ECO:0000259" key="2">
    <source>
        <dbReference type="Pfam" id="PF09972"/>
    </source>
</evidence>
<keyword evidence="1" id="KW-1133">Transmembrane helix</keyword>
<dbReference type="RefSeq" id="WP_066143238.1">
    <property type="nucleotide sequence ID" value="NZ_CBCSGM010000002.1"/>
</dbReference>
<keyword evidence="1" id="KW-0812">Transmembrane</keyword>
<feature type="domain" description="Predicted membrane protein YciQ-like C-terminal" evidence="3">
    <location>
        <begin position="302"/>
        <end position="556"/>
    </location>
</feature>